<dbReference type="EMBL" id="CP039126">
    <property type="protein sequence ID" value="QMW81080.1"/>
    <property type="molecule type" value="Genomic_DNA"/>
</dbReference>
<dbReference type="InterPro" id="IPR025877">
    <property type="entry name" value="MobA-like_NTP_Trfase"/>
</dbReference>
<dbReference type="InterPro" id="IPR011009">
    <property type="entry name" value="Kinase-like_dom_sf"/>
</dbReference>
<evidence type="ECO:0000259" key="1">
    <source>
        <dbReference type="Pfam" id="PF12804"/>
    </source>
</evidence>
<protein>
    <submittedName>
        <fullName evidence="2">Winged helix-turn-helix transcriptional regulator</fullName>
    </submittedName>
</protein>
<dbReference type="CDD" id="cd05151">
    <property type="entry name" value="ChoK-like"/>
    <property type="match status" value="1"/>
</dbReference>
<dbReference type="GeneID" id="75053438"/>
<organism evidence="2 3">
    <name type="scientific">Blautia producta</name>
    <dbReference type="NCBI Taxonomy" id="33035"/>
    <lineage>
        <taxon>Bacteria</taxon>
        <taxon>Bacillati</taxon>
        <taxon>Bacillota</taxon>
        <taxon>Clostridia</taxon>
        <taxon>Lachnospirales</taxon>
        <taxon>Lachnospiraceae</taxon>
        <taxon>Blautia</taxon>
    </lineage>
</organism>
<dbReference type="Proteomes" id="UP000515789">
    <property type="component" value="Chromosome"/>
</dbReference>
<dbReference type="Pfam" id="PF01633">
    <property type="entry name" value="Choline_kinase"/>
    <property type="match status" value="1"/>
</dbReference>
<evidence type="ECO:0000313" key="3">
    <source>
        <dbReference type="Proteomes" id="UP000515789"/>
    </source>
</evidence>
<dbReference type="Gene3D" id="3.30.200.20">
    <property type="entry name" value="Phosphorylase Kinase, domain 1"/>
    <property type="match status" value="1"/>
</dbReference>
<dbReference type="Pfam" id="PF12804">
    <property type="entry name" value="NTP_transf_3"/>
    <property type="match status" value="1"/>
</dbReference>
<dbReference type="Pfam" id="PF13412">
    <property type="entry name" value="HTH_24"/>
    <property type="match status" value="1"/>
</dbReference>
<name>A0A7G5N2I7_9FIRM</name>
<gene>
    <name evidence="2" type="ORF">E5259_27890</name>
</gene>
<dbReference type="PANTHER" id="PTHR22603">
    <property type="entry name" value="CHOLINE/ETHANOALAMINE KINASE"/>
    <property type="match status" value="1"/>
</dbReference>
<proteinExistence type="predicted"/>
<reference evidence="2 3" key="1">
    <citation type="submission" date="2019-04" db="EMBL/GenBank/DDBJ databases">
        <authorList>
            <person name="Schori C."/>
            <person name="Ahrens C."/>
        </authorList>
    </citation>
    <scope>NUCLEOTIDE SEQUENCE [LARGE SCALE GENOMIC DNA]</scope>
    <source>
        <strain evidence="2 3">DSM 2950</strain>
    </source>
</reference>
<dbReference type="GO" id="GO:0006646">
    <property type="term" value="P:phosphatidylethanolamine biosynthetic process"/>
    <property type="evidence" value="ECO:0007669"/>
    <property type="project" value="TreeGrafter"/>
</dbReference>
<evidence type="ECO:0000313" key="2">
    <source>
        <dbReference type="EMBL" id="QMW81080.1"/>
    </source>
</evidence>
<dbReference type="GO" id="GO:0004305">
    <property type="term" value="F:ethanolamine kinase activity"/>
    <property type="evidence" value="ECO:0007669"/>
    <property type="project" value="TreeGrafter"/>
</dbReference>
<dbReference type="Gene3D" id="3.90.1200.10">
    <property type="match status" value="1"/>
</dbReference>
<dbReference type="SUPFAM" id="SSF53448">
    <property type="entry name" value="Nucleotide-diphospho-sugar transferases"/>
    <property type="match status" value="1"/>
</dbReference>
<dbReference type="Gene3D" id="3.90.550.10">
    <property type="entry name" value="Spore Coat Polysaccharide Biosynthesis Protein SpsA, Chain A"/>
    <property type="match status" value="1"/>
</dbReference>
<dbReference type="GO" id="GO:0005737">
    <property type="term" value="C:cytoplasm"/>
    <property type="evidence" value="ECO:0007669"/>
    <property type="project" value="TreeGrafter"/>
</dbReference>
<feature type="domain" description="MobA-like NTP transferase" evidence="1">
    <location>
        <begin position="69"/>
        <end position="169"/>
    </location>
</feature>
<sequence length="586" mass="68371">MNIQEYDVMNAIIDKGYHSQRILSESTGYSLGKVNQSLAALVRQGYLDKDYAWTDKALEEIQQKKPKNAIILAAGYGLRMVPINREIPKGLIEVNGEPLVERLIRQLHEAGIQQIDIIVGFMKEQYEYLIDEYGVNLIVNREYGEKNNLHSLKLAADKISNTYIVPCDVWCSFNPFSERELYSWYMVTDMVDDESDVRVNRKLELVAVDAEKSGNGMIGISYILEQDAEKLRDRIRDLTGKKSFGNAFWEEALMEKEKMTVSARVVPAREVYEINTYEQLRELDEESKQLNSQILLIIAEALDCQLKEIVQIEVLKKGMTNRSFKLACRDKSYIMRIPGEGTEQLINRRQEYEVYQIIKDLKISDTIRYFDPESGCKLTEYLENARCCDGENSEDVKKCMKVLRDFHKKDLTAGHTFDIFERMEFYERLWNGEPSCYRDYLKTKDKVYELKAFIDAQPKNWTLCHIDANQDNFLIQGEGDNEKITLIDWEYAGMQDSDVDIAMFAIYSMYEKDKVDELIDAYYTEGCSKEVRLKIYAYVAVCGFLWSNWCEFKRHEGVEFGEYSLRQYGYAKEFYKYVKQGLEGEQ</sequence>
<dbReference type="PANTHER" id="PTHR22603:SF66">
    <property type="entry name" value="ETHANOLAMINE KINASE"/>
    <property type="match status" value="1"/>
</dbReference>
<dbReference type="InterPro" id="IPR029044">
    <property type="entry name" value="Nucleotide-diphossugar_trans"/>
</dbReference>
<dbReference type="SUPFAM" id="SSF56112">
    <property type="entry name" value="Protein kinase-like (PK-like)"/>
    <property type="match status" value="1"/>
</dbReference>
<dbReference type="RefSeq" id="WP_018597132.1">
    <property type="nucleotide sequence ID" value="NZ_CABLBP010000005.1"/>
</dbReference>
<accession>A0A7G5N2I7</accession>
<dbReference type="GO" id="GO:0016779">
    <property type="term" value="F:nucleotidyltransferase activity"/>
    <property type="evidence" value="ECO:0007669"/>
    <property type="project" value="UniProtKB-ARBA"/>
</dbReference>
<dbReference type="AlphaFoldDB" id="A0A7G5N2I7"/>